<sequence>MEIATVKELYAQKENYLNKKIQINGWVRTVRASKTFGFIEHVRILKELCPL</sequence>
<dbReference type="Proteomes" id="UP000298324">
    <property type="component" value="Unassembled WGS sequence"/>
</dbReference>
<dbReference type="EMBL" id="QFGA01000002">
    <property type="protein sequence ID" value="TEB06084.1"/>
    <property type="molecule type" value="Genomic_DNA"/>
</dbReference>
<evidence type="ECO:0000313" key="2">
    <source>
        <dbReference type="Proteomes" id="UP000298324"/>
    </source>
</evidence>
<proteinExistence type="predicted"/>
<organism evidence="1 2">
    <name type="scientific">Pelotomaculum schinkii</name>
    <dbReference type="NCBI Taxonomy" id="78350"/>
    <lineage>
        <taxon>Bacteria</taxon>
        <taxon>Bacillati</taxon>
        <taxon>Bacillota</taxon>
        <taxon>Clostridia</taxon>
        <taxon>Eubacteriales</taxon>
        <taxon>Desulfotomaculaceae</taxon>
        <taxon>Pelotomaculum</taxon>
    </lineage>
</organism>
<gene>
    <name evidence="1" type="ORF">Psch_03126</name>
</gene>
<reference evidence="1 2" key="1">
    <citation type="journal article" date="2018" name="Environ. Microbiol.">
        <title>Novel energy conservation strategies and behaviour of Pelotomaculum schinkii driving syntrophic propionate catabolism.</title>
        <authorList>
            <person name="Hidalgo-Ahumada C.A.P."/>
            <person name="Nobu M.K."/>
            <person name="Narihiro T."/>
            <person name="Tamaki H."/>
            <person name="Liu W.T."/>
            <person name="Kamagata Y."/>
            <person name="Stams A.J.M."/>
            <person name="Imachi H."/>
            <person name="Sousa D.Z."/>
        </authorList>
    </citation>
    <scope>NUCLEOTIDE SEQUENCE [LARGE SCALE GENOMIC DNA]</scope>
    <source>
        <strain evidence="1 2">HH</strain>
    </source>
</reference>
<accession>A0A4Y7RAU0</accession>
<dbReference type="AlphaFoldDB" id="A0A4Y7RAU0"/>
<evidence type="ECO:0008006" key="3">
    <source>
        <dbReference type="Google" id="ProtNLM"/>
    </source>
</evidence>
<dbReference type="RefSeq" id="WP_190258700.1">
    <property type="nucleotide sequence ID" value="NZ_QFGA01000002.1"/>
</dbReference>
<keyword evidence="2" id="KW-1185">Reference proteome</keyword>
<comment type="caution">
    <text evidence="1">The sequence shown here is derived from an EMBL/GenBank/DDBJ whole genome shotgun (WGS) entry which is preliminary data.</text>
</comment>
<protein>
    <recommendedName>
        <fullName evidence="3">Asparagine--tRNA ligase</fullName>
    </recommendedName>
</protein>
<evidence type="ECO:0000313" key="1">
    <source>
        <dbReference type="EMBL" id="TEB06084.1"/>
    </source>
</evidence>
<name>A0A4Y7RAU0_9FIRM</name>